<dbReference type="Proteomes" id="UP000219514">
    <property type="component" value="Unassembled WGS sequence"/>
</dbReference>
<keyword evidence="2" id="KW-1133">Transmembrane helix</keyword>
<sequence>MAWTAPGGRDPPPRRRTLAAVTEEAGAQPPRQRRLAERLLGGAAEPAAPRPARPRTEAPVAVRRAALVVAVEAAALGVVALVLLYLTITSTPDSMGRALAEVVYVGFFAVLLAAATVGLWRVSGWARGPVIVLQVLLGLFGYFSAFEWGGPLVGVPLLVLVALELWLLATPEARLAFADR</sequence>
<evidence type="ECO:0000313" key="3">
    <source>
        <dbReference type="EMBL" id="SNX98326.1"/>
    </source>
</evidence>
<feature type="transmembrane region" description="Helical" evidence="2">
    <location>
        <begin position="126"/>
        <end position="145"/>
    </location>
</feature>
<accession>A0A285EJU9</accession>
<feature type="transmembrane region" description="Helical" evidence="2">
    <location>
        <begin position="152"/>
        <end position="169"/>
    </location>
</feature>
<feature type="transmembrane region" description="Helical" evidence="2">
    <location>
        <begin position="98"/>
        <end position="120"/>
    </location>
</feature>
<evidence type="ECO:0000313" key="4">
    <source>
        <dbReference type="Proteomes" id="UP000219514"/>
    </source>
</evidence>
<evidence type="ECO:0000256" key="2">
    <source>
        <dbReference type="SAM" id="Phobius"/>
    </source>
</evidence>
<keyword evidence="2" id="KW-0812">Transmembrane</keyword>
<proteinExistence type="predicted"/>
<feature type="compositionally biased region" description="Low complexity" evidence="1">
    <location>
        <begin position="38"/>
        <end position="47"/>
    </location>
</feature>
<feature type="transmembrane region" description="Helical" evidence="2">
    <location>
        <begin position="65"/>
        <end position="86"/>
    </location>
</feature>
<reference evidence="3 4" key="1">
    <citation type="submission" date="2017-09" db="EMBL/GenBank/DDBJ databases">
        <authorList>
            <person name="Ehlers B."/>
            <person name="Leendertz F.H."/>
        </authorList>
    </citation>
    <scope>NUCLEOTIDE SEQUENCE [LARGE SCALE GENOMIC DNA]</scope>
    <source>
        <strain evidence="3 4">DSM 46844</strain>
    </source>
</reference>
<gene>
    <name evidence="3" type="ORF">SAMN06893097_110108</name>
</gene>
<keyword evidence="4" id="KW-1185">Reference proteome</keyword>
<keyword evidence="2" id="KW-0472">Membrane</keyword>
<evidence type="ECO:0000256" key="1">
    <source>
        <dbReference type="SAM" id="MobiDB-lite"/>
    </source>
</evidence>
<organism evidence="3 4">
    <name type="scientific">Geodermatophilus sabuli</name>
    <dbReference type="NCBI Taxonomy" id="1564158"/>
    <lineage>
        <taxon>Bacteria</taxon>
        <taxon>Bacillati</taxon>
        <taxon>Actinomycetota</taxon>
        <taxon>Actinomycetes</taxon>
        <taxon>Geodermatophilales</taxon>
        <taxon>Geodermatophilaceae</taxon>
        <taxon>Geodermatophilus</taxon>
    </lineage>
</organism>
<protein>
    <submittedName>
        <fullName evidence="3">Uncharacterized protein</fullName>
    </submittedName>
</protein>
<dbReference type="AlphaFoldDB" id="A0A285EJU9"/>
<name>A0A285EJU9_9ACTN</name>
<feature type="region of interest" description="Disordered" evidence="1">
    <location>
        <begin position="21"/>
        <end position="55"/>
    </location>
</feature>
<dbReference type="EMBL" id="OBDO01000010">
    <property type="protein sequence ID" value="SNX98326.1"/>
    <property type="molecule type" value="Genomic_DNA"/>
</dbReference>